<dbReference type="Proteomes" id="UP000735302">
    <property type="component" value="Unassembled WGS sequence"/>
</dbReference>
<sequence length="109" mass="11588">MYVASPQQGDLRLSRPQSGQGTGGGARTRDRKVPANLRANSLGTAPVPRDSPLRELSFTPHKEAANVIVTCRHVVTTTGSQAAIPRAVRARTVGWTPGRLEAAVLHLVT</sequence>
<reference evidence="2 3" key="1">
    <citation type="journal article" date="2021" name="Elife">
        <title>Chloroplast acquisition without the gene transfer in kleptoplastic sea slugs, Plakobranchus ocellatus.</title>
        <authorList>
            <person name="Maeda T."/>
            <person name="Takahashi S."/>
            <person name="Yoshida T."/>
            <person name="Shimamura S."/>
            <person name="Takaki Y."/>
            <person name="Nagai Y."/>
            <person name="Toyoda A."/>
            <person name="Suzuki Y."/>
            <person name="Arimoto A."/>
            <person name="Ishii H."/>
            <person name="Satoh N."/>
            <person name="Nishiyama T."/>
            <person name="Hasebe M."/>
            <person name="Maruyama T."/>
            <person name="Minagawa J."/>
            <person name="Obokata J."/>
            <person name="Shigenobu S."/>
        </authorList>
    </citation>
    <scope>NUCLEOTIDE SEQUENCE [LARGE SCALE GENOMIC DNA]</scope>
</reference>
<comment type="caution">
    <text evidence="2">The sequence shown here is derived from an EMBL/GenBank/DDBJ whole genome shotgun (WGS) entry which is preliminary data.</text>
</comment>
<proteinExistence type="predicted"/>
<evidence type="ECO:0000256" key="1">
    <source>
        <dbReference type="SAM" id="MobiDB-lite"/>
    </source>
</evidence>
<evidence type="ECO:0000313" key="2">
    <source>
        <dbReference type="EMBL" id="GFN84447.1"/>
    </source>
</evidence>
<dbReference type="AlphaFoldDB" id="A0AAV3YQ40"/>
<organism evidence="2 3">
    <name type="scientific">Plakobranchus ocellatus</name>
    <dbReference type="NCBI Taxonomy" id="259542"/>
    <lineage>
        <taxon>Eukaryota</taxon>
        <taxon>Metazoa</taxon>
        <taxon>Spiralia</taxon>
        <taxon>Lophotrochozoa</taxon>
        <taxon>Mollusca</taxon>
        <taxon>Gastropoda</taxon>
        <taxon>Heterobranchia</taxon>
        <taxon>Euthyneura</taxon>
        <taxon>Panpulmonata</taxon>
        <taxon>Sacoglossa</taxon>
        <taxon>Placobranchoidea</taxon>
        <taxon>Plakobranchidae</taxon>
        <taxon>Plakobranchus</taxon>
    </lineage>
</organism>
<evidence type="ECO:0000313" key="3">
    <source>
        <dbReference type="Proteomes" id="UP000735302"/>
    </source>
</evidence>
<feature type="region of interest" description="Disordered" evidence="1">
    <location>
        <begin position="1"/>
        <end position="54"/>
    </location>
</feature>
<gene>
    <name evidence="2" type="ORF">PoB_001095300</name>
</gene>
<keyword evidence="3" id="KW-1185">Reference proteome</keyword>
<protein>
    <submittedName>
        <fullName evidence="2">Uncharacterized protein</fullName>
    </submittedName>
</protein>
<accession>A0AAV3YQ40</accession>
<dbReference type="EMBL" id="BLXT01001319">
    <property type="protein sequence ID" value="GFN84447.1"/>
    <property type="molecule type" value="Genomic_DNA"/>
</dbReference>
<name>A0AAV3YQ40_9GAST</name>